<gene>
    <name evidence="1" type="ORF">LOKVESSMR4R_02392</name>
</gene>
<accession>A0A1Y0EDI8</accession>
<keyword evidence="2" id="KW-1185">Reference proteome</keyword>
<name>A0A1Y0EDI8_9RHOB</name>
<dbReference type="EMBL" id="CP021431">
    <property type="protein sequence ID" value="ARU01696.1"/>
    <property type="molecule type" value="Genomic_DNA"/>
</dbReference>
<evidence type="ECO:0000313" key="2">
    <source>
        <dbReference type="Proteomes" id="UP000195273"/>
    </source>
</evidence>
<dbReference type="OrthoDB" id="7876495at2"/>
<dbReference type="Proteomes" id="UP000195273">
    <property type="component" value="Chromosome"/>
</dbReference>
<dbReference type="AlphaFoldDB" id="A0A1Y0EDI8"/>
<protein>
    <submittedName>
        <fullName evidence="1">Uncharacterized protein</fullName>
    </submittedName>
</protein>
<reference evidence="1 2" key="1">
    <citation type="submission" date="2017-05" db="EMBL/GenBank/DDBJ databases">
        <title>Genome Sequence of Loktanella vestfoldensis Strain SMR4r Isolated from a Culture of the Diatom Skeletonema marinoi.</title>
        <authorList>
            <person name="Topel M."/>
            <person name="Pinder M.I.M."/>
            <person name="Johansson O.N."/>
            <person name="Kourtchenko O."/>
            <person name="Godhe A."/>
            <person name="Clarke A.K."/>
        </authorList>
    </citation>
    <scope>NUCLEOTIDE SEQUENCE [LARGE SCALE GENOMIC DNA]</scope>
    <source>
        <strain evidence="1 2">SMR4r</strain>
    </source>
</reference>
<dbReference type="RefSeq" id="WP_157898198.1">
    <property type="nucleotide sequence ID" value="NZ_CP021431.1"/>
</dbReference>
<proteinExistence type="predicted"/>
<evidence type="ECO:0000313" key="1">
    <source>
        <dbReference type="EMBL" id="ARU01696.1"/>
    </source>
</evidence>
<dbReference type="KEGG" id="lvs:LOKVESSMR4R_02392"/>
<sequence length="236" mass="25019">MDIAASVDRLISTLETFKASTPSVPNSQQRSEFDALFSDALSKLDQPNVVPVAVNAADIDNTPVTFQPNAVSFAAFQTADWLVDSQSDATAARPNMKEFMDATGASAANASELLYGVIGSNADLRDWSKIMSSGNPIDAARAATRQLYNSDKEYALVNHADYGTVRFADTLAESSLSSKTVLSRSGNFADIATGADTRTTMAVSSTGLLLRGAGSTQEQIERTAWLFGFDAPEAVA</sequence>
<organism evidence="1 2">
    <name type="scientific">Yoonia vestfoldensis</name>
    <dbReference type="NCBI Taxonomy" id="245188"/>
    <lineage>
        <taxon>Bacteria</taxon>
        <taxon>Pseudomonadati</taxon>
        <taxon>Pseudomonadota</taxon>
        <taxon>Alphaproteobacteria</taxon>
        <taxon>Rhodobacterales</taxon>
        <taxon>Paracoccaceae</taxon>
        <taxon>Yoonia</taxon>
    </lineage>
</organism>